<feature type="compositionally biased region" description="Polar residues" evidence="1">
    <location>
        <begin position="1167"/>
        <end position="1181"/>
    </location>
</feature>
<name>A0A077ZVL4_STYLE</name>
<feature type="region of interest" description="Disordered" evidence="1">
    <location>
        <begin position="1167"/>
        <end position="1188"/>
    </location>
</feature>
<feature type="compositionally biased region" description="Basic and acidic residues" evidence="1">
    <location>
        <begin position="1"/>
        <end position="15"/>
    </location>
</feature>
<feature type="compositionally biased region" description="Acidic residues" evidence="1">
    <location>
        <begin position="16"/>
        <end position="29"/>
    </location>
</feature>
<keyword evidence="3" id="KW-1185">Reference proteome</keyword>
<sequence>MSQDKENFGTKKGDESEQSNEEEELDPQEIMEESLDLLKYKYSKYGPEIKQELGGDQAGINPKIVEQSIAKIMKIAGFVIEGPDENVSIKDIVIQIGDLSREFCVQKKLEILTVQQVCALIATFIRRGEGSYEALNTNEESDEEGEDTEEENEEDEQEGEELKQEQTERQGVAYHLNQEVKVTDGSLYIEKNTQDQDPSKAALFDQKQEENHLTQSIEVPSQEAKVDGKDHYYNFEDETLKLARDVTLINSFQEDITFEMVYEIEQNEVFLGVQQKYSGVFEYISDVRLYDEQWMKPNKAYYVPINQLELKKLQQDEISIVQKTKPVLEKIQDQIYEAELNEMKVIDQHNKSQSFGFVNDDEKFMNENSIYIQRIQAAFEIHDRNSDGIDDNRIIFENEIHLISQPKSIYELFDQGQQLKRQVSKDCFCILQPLNGFFSQIQMQDDQDIEQFIGLDEINSIQASQVQSRNSSSQPIKDILYAGPIHVKNPNQAKKIVQDIKPLRISRSLNDIQQLQIEEENKMTTVKTSGRNKLFETPPRQPSENEFNRTQTQQINFQEEDQRFGEMFTSEEEMILADESMREIFVKFAKSSSNVAGHHQTFDRLAQGYECLNLRDLIKILKQYNIAMSKQKIQFLFKKYSTMGTFIDFNQFKQILKHHFIQQSKAKSNEQKISSNIMTNIYDEDYQFRINLRKKLREKRENLKDNLAKFFNQKFLSRNHNQSDMSQRNLSEDIDGDNPYTNNTFDGINENSVQSLLPRNIKKPLNVSNLNIKSFQTYTDEHNVDQPSAARYKSVNSRGSNRIVLPAIKQNNSSITNKADQQINLNNLNANNITVIDDMNDKSFGFGRKIVPKSNANQRNNDKNFLSEDSHQNRRDTQNLFIDRNQLNQIEDFQSENSHRKKSNLFKERCAEKMAQLDENDAGQFHLDSLPAILAEMMQVIEILLVDKSKDSQSDDQEIEVLDKLFEYIQEKFKSQFINDQTIMFAIEDIITLTDRFTKDLHALYEVVDIRKKPETPPKSIQLENSKTGLIEYEAEYNEEWTGNQDEKSESDKESSESQNDNYDDDNFQDEVEEPKENISEFIKEFIPIIQLPSPRFGNIQYFAEESEEQEQVITLDDGLFMLNQDSSNENLQHYKDEDDKQMMLNVIQRLKQQLNEEDLGSQFHTNGSQLRIEESSQIESPQRDENLDNKGDQIMLIKDENQFQIFVEEDLLLDGKKMSNLSPEEQKLQNLQEIFLIYCRQHVLIGKNPTFDDIKKEVRNLNLGEFIKFCKDFSINLSKEVIMKIFKKTAVYSREMYFTNFKIALVQLMKELNQVKIDKCQKEFKEIKQALKVQNQNKNENAEGKSNEDQAQQLKSRLEKIKAEEQQLKLSNEDEQCLYKYATDTVIEVHDPSKYRKKIKGFTLAFGIKDRQQKFQDLLGESISQQNQLNSAKQEYSFKPFLYKDNYKKKISSVNITKQDMMPDYPMRDQSPMIQQSQLNNPVSSQLQSRIKMRDQQFLMNKPKRSVPPKSKLDSSFMLNGLDIPNMSIRSLERSKSKQSKMHRARIKQNISQTSNSRSQLEAATKDYQNQQNMSDDNSGAITSKEERVSALDKQEVNSPQILKSRRSINPETMQPTGLNTRRKNDIKDLKDQYKKVLDLSVIIQSKFNFDNDDFISNLIDLDEDNAAYRKVNQSMIEPTLSPQQRKIQINNKVIIPQLRIPIVEKDFIQRLGSKYQRPTNLLSLQQKQQQQYQQQLQQQAYQQQHQIQSNYGSNITTSALSLVTSANNINMNNYINGSSNNNMNINMNNINNSYINADQQQQLQLPSINNGRNQENTKINQSLKHQSQKYINALGENYTTMGSGVTASTNQTNQSISKLRRPRNVIHLKSGDILNKIKVRDQLSSNKMKIQDQQAIQQR</sequence>
<feature type="region of interest" description="Disordered" evidence="1">
    <location>
        <begin position="1"/>
        <end position="29"/>
    </location>
</feature>
<feature type="compositionally biased region" description="Basic residues" evidence="1">
    <location>
        <begin position="1538"/>
        <end position="1548"/>
    </location>
</feature>
<dbReference type="Proteomes" id="UP000039865">
    <property type="component" value="Unassembled WGS sequence"/>
</dbReference>
<evidence type="ECO:0000256" key="1">
    <source>
        <dbReference type="SAM" id="MobiDB-lite"/>
    </source>
</evidence>
<evidence type="ECO:0000313" key="2">
    <source>
        <dbReference type="EMBL" id="CDW73909.1"/>
    </source>
</evidence>
<proteinExistence type="predicted"/>
<dbReference type="EMBL" id="CCKQ01002802">
    <property type="protein sequence ID" value="CDW73909.1"/>
    <property type="molecule type" value="Genomic_DNA"/>
</dbReference>
<feature type="compositionally biased region" description="Basic and acidic residues" evidence="1">
    <location>
        <begin position="1585"/>
        <end position="1597"/>
    </location>
</feature>
<reference evidence="2 3" key="1">
    <citation type="submission" date="2014-06" db="EMBL/GenBank/DDBJ databases">
        <authorList>
            <person name="Swart Estienne"/>
        </authorList>
    </citation>
    <scope>NUCLEOTIDE SEQUENCE [LARGE SCALE GENOMIC DNA]</scope>
    <source>
        <strain evidence="2 3">130c</strain>
    </source>
</reference>
<gene>
    <name evidence="2" type="primary">Contig10371.g11068</name>
    <name evidence="2" type="ORF">STYLEM_2899</name>
</gene>
<feature type="region of interest" description="Disordered" evidence="1">
    <location>
        <begin position="851"/>
        <end position="874"/>
    </location>
</feature>
<feature type="compositionally biased region" description="Basic and acidic residues" evidence="1">
    <location>
        <begin position="1045"/>
        <end position="1056"/>
    </location>
</feature>
<dbReference type="InParanoid" id="A0A077ZVL4"/>
<feature type="region of interest" description="Disordered" evidence="1">
    <location>
        <begin position="133"/>
        <end position="168"/>
    </location>
</feature>
<feature type="region of interest" description="Disordered" evidence="1">
    <location>
        <begin position="1533"/>
        <end position="1625"/>
    </location>
</feature>
<feature type="compositionally biased region" description="Acidic residues" evidence="1">
    <location>
        <begin position="139"/>
        <end position="159"/>
    </location>
</feature>
<feature type="region of interest" description="Disordered" evidence="1">
    <location>
        <begin position="1037"/>
        <end position="1069"/>
    </location>
</feature>
<organism evidence="2 3">
    <name type="scientific">Stylonychia lemnae</name>
    <name type="common">Ciliate</name>
    <dbReference type="NCBI Taxonomy" id="5949"/>
    <lineage>
        <taxon>Eukaryota</taxon>
        <taxon>Sar</taxon>
        <taxon>Alveolata</taxon>
        <taxon>Ciliophora</taxon>
        <taxon>Intramacronucleata</taxon>
        <taxon>Spirotrichea</taxon>
        <taxon>Stichotrichia</taxon>
        <taxon>Sporadotrichida</taxon>
        <taxon>Oxytrichidae</taxon>
        <taxon>Stylonychinae</taxon>
        <taxon>Stylonychia</taxon>
    </lineage>
</organism>
<evidence type="ECO:0000313" key="3">
    <source>
        <dbReference type="Proteomes" id="UP000039865"/>
    </source>
</evidence>
<feature type="compositionally biased region" description="Basic and acidic residues" evidence="1">
    <location>
        <begin position="860"/>
        <end position="874"/>
    </location>
</feature>
<feature type="compositionally biased region" description="Polar residues" evidence="1">
    <location>
        <begin position="1598"/>
        <end position="1621"/>
    </location>
</feature>
<dbReference type="OrthoDB" id="313602at2759"/>
<accession>A0A077ZVL4</accession>
<feature type="compositionally biased region" description="Polar residues" evidence="1">
    <location>
        <begin position="1550"/>
        <end position="1583"/>
    </location>
</feature>
<protein>
    <submittedName>
        <fullName evidence="2">Uncharacterized protein</fullName>
    </submittedName>
</protein>
<feature type="region of interest" description="Disordered" evidence="1">
    <location>
        <begin position="1336"/>
        <end position="1355"/>
    </location>
</feature>